<proteinExistence type="predicted"/>
<dbReference type="EMBL" id="JBGMEK010000001">
    <property type="protein sequence ID" value="MFA0809420.1"/>
    <property type="molecule type" value="Genomic_DNA"/>
</dbReference>
<comment type="caution">
    <text evidence="1">The sequence shown here is derived from an EMBL/GenBank/DDBJ whole genome shotgun (WGS) entry which is preliminary data.</text>
</comment>
<reference evidence="1 2" key="1">
    <citation type="submission" date="2024-08" db="EMBL/GenBank/DDBJ databases">
        <authorList>
            <person name="Ishaq N."/>
        </authorList>
    </citation>
    <scope>NUCLEOTIDE SEQUENCE [LARGE SCALE GENOMIC DNA]</scope>
    <source>
        <strain evidence="1 2">DSM 18651</strain>
    </source>
</reference>
<keyword evidence="2" id="KW-1185">Reference proteome</keyword>
<dbReference type="RefSeq" id="WP_371837041.1">
    <property type="nucleotide sequence ID" value="NZ_JBGMEK010000001.1"/>
</dbReference>
<name>A0ABV4NTS7_9GAMM</name>
<evidence type="ECO:0000313" key="1">
    <source>
        <dbReference type="EMBL" id="MFA0809420.1"/>
    </source>
</evidence>
<gene>
    <name evidence="1" type="ORF">ACCI49_00690</name>
</gene>
<protein>
    <submittedName>
        <fullName evidence="1">Uncharacterized protein</fullName>
    </submittedName>
</protein>
<evidence type="ECO:0000313" key="2">
    <source>
        <dbReference type="Proteomes" id="UP001569428"/>
    </source>
</evidence>
<sequence>MSSQIDSFTNAIVRCLVFIELAPYWEDYKNMVFTNTDIERISARVKTVNIELDDEHLRAEIIKFYNCLKTDWNIGISQVLNSIQLIDSGEKLNLHKILSEIVTSKERSNAGIEKALNLITREI</sequence>
<organism evidence="1 2">
    <name type="scientific">Microbulbifer epialgicus</name>
    <dbReference type="NCBI Taxonomy" id="393907"/>
    <lineage>
        <taxon>Bacteria</taxon>
        <taxon>Pseudomonadati</taxon>
        <taxon>Pseudomonadota</taxon>
        <taxon>Gammaproteobacteria</taxon>
        <taxon>Cellvibrionales</taxon>
        <taxon>Microbulbiferaceae</taxon>
        <taxon>Microbulbifer</taxon>
    </lineage>
</organism>
<accession>A0ABV4NTS7</accession>
<dbReference type="Proteomes" id="UP001569428">
    <property type="component" value="Unassembled WGS sequence"/>
</dbReference>